<dbReference type="EMBL" id="KE145354">
    <property type="protein sequence ID" value="EPE35406.1"/>
    <property type="molecule type" value="Genomic_DNA"/>
</dbReference>
<feature type="compositionally biased region" description="Polar residues" evidence="2">
    <location>
        <begin position="41"/>
        <end position="54"/>
    </location>
</feature>
<feature type="compositionally biased region" description="Polar residues" evidence="2">
    <location>
        <begin position="867"/>
        <end position="880"/>
    </location>
</feature>
<dbReference type="Proteomes" id="UP000016922">
    <property type="component" value="Unassembled WGS sequence"/>
</dbReference>
<feature type="coiled-coil region" evidence="1">
    <location>
        <begin position="1483"/>
        <end position="1531"/>
    </location>
</feature>
<feature type="region of interest" description="Disordered" evidence="2">
    <location>
        <begin position="38"/>
        <end position="234"/>
    </location>
</feature>
<reference evidence="3 4" key="1">
    <citation type="journal article" date="2013" name="BMC Genomics">
        <title>Genomics-driven discovery of the pneumocandin biosynthetic gene cluster in the fungus Glarea lozoyensis.</title>
        <authorList>
            <person name="Chen L."/>
            <person name="Yue Q."/>
            <person name="Zhang X."/>
            <person name="Xiang M."/>
            <person name="Wang C."/>
            <person name="Li S."/>
            <person name="Che Y."/>
            <person name="Ortiz-Lopez F.J."/>
            <person name="Bills G.F."/>
            <person name="Liu X."/>
            <person name="An Z."/>
        </authorList>
    </citation>
    <scope>NUCLEOTIDE SEQUENCE [LARGE SCALE GENOMIC DNA]</scope>
    <source>
        <strain evidence="4">ATCC 20868 / MF5171</strain>
    </source>
</reference>
<dbReference type="RefSeq" id="XP_008077485.1">
    <property type="nucleotide sequence ID" value="XM_008079294.1"/>
</dbReference>
<dbReference type="OMA" id="WISQVEN"/>
<feature type="region of interest" description="Disordered" evidence="2">
    <location>
        <begin position="387"/>
        <end position="436"/>
    </location>
</feature>
<feature type="coiled-coil region" evidence="1">
    <location>
        <begin position="1370"/>
        <end position="1457"/>
    </location>
</feature>
<feature type="compositionally biased region" description="Low complexity" evidence="2">
    <location>
        <begin position="258"/>
        <end position="275"/>
    </location>
</feature>
<feature type="region of interest" description="Disordered" evidence="2">
    <location>
        <begin position="578"/>
        <end position="700"/>
    </location>
</feature>
<feature type="compositionally biased region" description="Polar residues" evidence="2">
    <location>
        <begin position="1021"/>
        <end position="1045"/>
    </location>
</feature>
<keyword evidence="1" id="KW-0175">Coiled coil</keyword>
<evidence type="ECO:0000256" key="1">
    <source>
        <dbReference type="SAM" id="Coils"/>
    </source>
</evidence>
<feature type="compositionally biased region" description="Low complexity" evidence="2">
    <location>
        <begin position="735"/>
        <end position="746"/>
    </location>
</feature>
<dbReference type="STRING" id="1116229.S3DTY6"/>
<feature type="compositionally biased region" description="Low complexity" evidence="2">
    <location>
        <begin position="645"/>
        <end position="660"/>
    </location>
</feature>
<feature type="compositionally biased region" description="Polar residues" evidence="2">
    <location>
        <begin position="994"/>
        <end position="1004"/>
    </location>
</feature>
<sequence length="1699" mass="184753">MDNPYNFPAPGPFGTNAPVGMPRSSQIYIGRGGIHVKQNRARATSPKTNNINVGTATSPKVSSASSSKAPKSNTAVNHAGSNSQSVVKTSPNVRRNPAKDPGPLWFGAPERWNSAVSSSSSVGKPVIDATKQTPEPGGPRLQQSHKRKSSDDDSSQSPVGKRKISVEKAAAGLVVPTSSDVPRHNDQVRGKSTNVDKRPQDNTEKQTEVPSSSEILSREQAGQPASIPKKIEGNHLNTTKPVVVLAALKAQKTHDKTNNAVQQSTSTNNNTPTIVPQKTGVAAIQSSGAQHPAAPPQQMPIWPTLFKPEHIQGLPDFFSRNKEGWERGLRQLWAIVQSNGPETPQNQEAVGNIIDFSRKLTERLQVMWPTLQGSGISTRPNVRVEEAAAGTTQKQKVDTSAQSARENETPLITSNSSKASSVDNTGKSQPSVKYEQTSNASATIQIGPSSQLTVTTQLNMSSSAADIERLKQGIENRQAPSSKTALPRIPPAQLVVPTQPANFKSAPSNSSSQRNIAKSQQSTEKPQPTAGKFPGIAPSIQFATASQICSSEPVTPNKNDASKTGESQAVGALLTQNAHHVTHSQPSTSSSATPAKNSETNARNVQINGQVSKKNAPVPTSISRGLNSSKWAPAETKSLGETVRSQQSSKTSKASNTKAALDQNSTPHQVLPAQSPVSPSAPSNSVTASNAANSKLDRKVQSTQTTGLAIADQPLNNTTVLNKANTASSTGVLQTKTTAPAAHKTPVQQLPLPNQPILSTSRQLNGNLVQNADKTQESKETVVNTKLQPLVHHAAPTQKVQAATQLAVTHQADVPPPKSTLGSSSVKSQAAASIGARLEDSTPNRFKAQDKVAPTSQAIPTSPKPNQPTGSSALPNSRSEVNTLPLRPAAEVIKVQKSQQTAQLPTAKSPSITSSAIFQASSVTKTTKSQAEPKTQPSSQSKAQAQLVINSQQLTIATAHSETSSSSSTTKSPPKNKELVEQKPNQPAHIPTTPKRSTTSSITNETSPPATEAKTPPPKIKSSTQPSSANKPNVFTSTIPNATSTKTKPLNAIFSATSLFSNNEVLSTSQKLCQQALQIKELQQDLAKKDQETAGITKTLMFEREQHRVVLSNNEQRATSAEQAFESYKALAGRVEQGLQERVQVLEGENKTLRSENLTLRYERDMARHGLNGIKQWISQVENENTALKDKFRTRWEEHMAELTRVKAECDKRIADAEIAEKKWRIKHDEVHLSKADLTRKQSLHIEQIRAEAKQKYIQLFTELDTQGCETYAGFGSYVKSAQAMCKFMSAQITGEAVSMGVYANEVTKHDKDFARYVKEFRESLEPQDGEEPKWQAMAASTAAREAFFKELEGLTKSLGEVKGGLGTVRKGLEGKMKAEGEELEKIRKELLDLKTVRSKDQTSLKAELERKTKEHASLKKEVEHKNSLMGTRKTEIEALKASGKKLDDALRTLKAESYDLIASSQKRYETAEAKCLSQSAGLQRRDLKLAELTQKLADLSEKMEEKKREVEQLDKYLEQKNKEIAELEKGQLGTTDAFLPLTEIGILVRTRYLEKLKPYRGQNKSLIEAGDLAAHGGAPLADALLFSYTLPSIVAPRTDFHVFEQLYETCISDVEELRELVPFQEVLRWNGWMKTLRNHQLREEAERFLKMTKGLLEEGRKVGLEVWFQGAEGKKGFEECENLWVECRNEFKNESGGK</sequence>
<dbReference type="OrthoDB" id="10406332at2759"/>
<feature type="region of interest" description="Disordered" evidence="2">
    <location>
        <begin position="499"/>
        <end position="536"/>
    </location>
</feature>
<feature type="compositionally biased region" description="Low complexity" evidence="2">
    <location>
        <begin position="55"/>
        <end position="72"/>
    </location>
</feature>
<feature type="compositionally biased region" description="Polar residues" evidence="2">
    <location>
        <begin position="747"/>
        <end position="759"/>
    </location>
</feature>
<keyword evidence="4" id="KW-1185">Reference proteome</keyword>
<feature type="compositionally biased region" description="Polar residues" evidence="2">
    <location>
        <begin position="820"/>
        <end position="831"/>
    </location>
</feature>
<evidence type="ECO:0000256" key="2">
    <source>
        <dbReference type="SAM" id="MobiDB-lite"/>
    </source>
</evidence>
<feature type="region of interest" description="Disordered" evidence="2">
    <location>
        <begin position="812"/>
        <end position="880"/>
    </location>
</feature>
<evidence type="ECO:0000313" key="4">
    <source>
        <dbReference type="Proteomes" id="UP000016922"/>
    </source>
</evidence>
<feature type="compositionally biased region" description="Polar residues" evidence="2">
    <location>
        <begin position="73"/>
        <end position="93"/>
    </location>
</feature>
<feature type="compositionally biased region" description="Basic and acidic residues" evidence="2">
    <location>
        <begin position="837"/>
        <end position="850"/>
    </location>
</feature>
<feature type="compositionally biased region" description="Polar residues" evidence="2">
    <location>
        <begin position="390"/>
        <end position="436"/>
    </location>
</feature>
<name>S3DTY6_GLAL2</name>
<protein>
    <submittedName>
        <fullName evidence="3">Uncharacterized protein</fullName>
    </submittedName>
</protein>
<dbReference type="GeneID" id="19470147"/>
<feature type="region of interest" description="Disordered" evidence="2">
    <location>
        <begin position="727"/>
        <end position="759"/>
    </location>
</feature>
<feature type="compositionally biased region" description="Basic and acidic residues" evidence="2">
    <location>
        <begin position="181"/>
        <end position="207"/>
    </location>
</feature>
<dbReference type="KEGG" id="glz:GLAREA_11105"/>
<evidence type="ECO:0000313" key="3">
    <source>
        <dbReference type="EMBL" id="EPE35406.1"/>
    </source>
</evidence>
<feature type="compositionally biased region" description="Low complexity" evidence="2">
    <location>
        <begin position="1005"/>
        <end position="1014"/>
    </location>
</feature>
<organism evidence="3 4">
    <name type="scientific">Glarea lozoyensis (strain ATCC 20868 / MF5171)</name>
    <dbReference type="NCBI Taxonomy" id="1116229"/>
    <lineage>
        <taxon>Eukaryota</taxon>
        <taxon>Fungi</taxon>
        <taxon>Dikarya</taxon>
        <taxon>Ascomycota</taxon>
        <taxon>Pezizomycotina</taxon>
        <taxon>Leotiomycetes</taxon>
        <taxon>Helotiales</taxon>
        <taxon>Helotiaceae</taxon>
        <taxon>Glarea</taxon>
    </lineage>
</organism>
<feature type="region of interest" description="Disordered" evidence="2">
    <location>
        <begin position="923"/>
        <end position="945"/>
    </location>
</feature>
<accession>S3DTY6</accession>
<feature type="compositionally biased region" description="Low complexity" evidence="2">
    <location>
        <begin position="672"/>
        <end position="694"/>
    </location>
</feature>
<feature type="compositionally biased region" description="Low complexity" evidence="2">
    <location>
        <begin position="586"/>
        <end position="595"/>
    </location>
</feature>
<feature type="region of interest" description="Disordered" evidence="2">
    <location>
        <begin position="254"/>
        <end position="275"/>
    </location>
</feature>
<feature type="compositionally biased region" description="Low complexity" evidence="2">
    <location>
        <begin position="961"/>
        <end position="972"/>
    </location>
</feature>
<proteinExistence type="predicted"/>
<feature type="compositionally biased region" description="Polar residues" evidence="2">
    <location>
        <begin position="499"/>
        <end position="526"/>
    </location>
</feature>
<feature type="region of interest" description="Disordered" evidence="2">
    <location>
        <begin position="958"/>
        <end position="1045"/>
    </location>
</feature>
<dbReference type="HOGENOM" id="CLU_240934_0_0_1"/>
<gene>
    <name evidence="3" type="ORF">GLAREA_11105</name>
</gene>
<feature type="compositionally biased region" description="Polar residues" evidence="2">
    <location>
        <begin position="596"/>
        <end position="630"/>
    </location>
</feature>